<keyword evidence="1" id="KW-0812">Transmembrane</keyword>
<keyword evidence="1" id="KW-0472">Membrane</keyword>
<reference evidence="2 3" key="1">
    <citation type="submission" date="2022-06" db="EMBL/GenBank/DDBJ databases">
        <title>Genomic Encyclopedia of Archaeal and Bacterial Type Strains, Phase II (KMG-II): from individual species to whole genera.</title>
        <authorList>
            <person name="Goeker M."/>
        </authorList>
    </citation>
    <scope>NUCLEOTIDE SEQUENCE [LARGE SCALE GENOMIC DNA]</scope>
    <source>
        <strain evidence="2 3">DSM 44255</strain>
    </source>
</reference>
<feature type="transmembrane region" description="Helical" evidence="1">
    <location>
        <begin position="29"/>
        <end position="50"/>
    </location>
</feature>
<organism evidence="2 3">
    <name type="scientific">Actinokineospora diospyrosa</name>
    <dbReference type="NCBI Taxonomy" id="103728"/>
    <lineage>
        <taxon>Bacteria</taxon>
        <taxon>Bacillati</taxon>
        <taxon>Actinomycetota</taxon>
        <taxon>Actinomycetes</taxon>
        <taxon>Pseudonocardiales</taxon>
        <taxon>Pseudonocardiaceae</taxon>
        <taxon>Actinokineospora</taxon>
    </lineage>
</organism>
<dbReference type="Proteomes" id="UP001205185">
    <property type="component" value="Unassembled WGS sequence"/>
</dbReference>
<evidence type="ECO:0000313" key="3">
    <source>
        <dbReference type="Proteomes" id="UP001205185"/>
    </source>
</evidence>
<sequence>MSPSALVAGAFIAGSGFWAGLTAMGLVPIVGAFATLVVGTVAATVAVRVYKAQQKEQRRQAKAEFYAEAVRAVEDYMECPYRILRKDGSAAARREITQHISDVKSRISFYTALLAIHGTPEVRAAYDTFVAAAQREAGPQMTAAWDTKPVKKDTGVPLRTAPLPRVVTDVARAGLLNTLKDDLDR</sequence>
<accession>A0ABT1IEX5</accession>
<evidence type="ECO:0000256" key="1">
    <source>
        <dbReference type="SAM" id="Phobius"/>
    </source>
</evidence>
<protein>
    <submittedName>
        <fullName evidence="2">Uncharacterized protein</fullName>
    </submittedName>
</protein>
<proteinExistence type="predicted"/>
<dbReference type="EMBL" id="JAMTCO010000008">
    <property type="protein sequence ID" value="MCP2270871.1"/>
    <property type="molecule type" value="Genomic_DNA"/>
</dbReference>
<name>A0ABT1IEX5_9PSEU</name>
<comment type="caution">
    <text evidence="2">The sequence shown here is derived from an EMBL/GenBank/DDBJ whole genome shotgun (WGS) entry which is preliminary data.</text>
</comment>
<gene>
    <name evidence="2" type="ORF">LV75_003383</name>
</gene>
<keyword evidence="3" id="KW-1185">Reference proteome</keyword>
<keyword evidence="1" id="KW-1133">Transmembrane helix</keyword>
<evidence type="ECO:0000313" key="2">
    <source>
        <dbReference type="EMBL" id="MCP2270871.1"/>
    </source>
</evidence>
<dbReference type="RefSeq" id="WP_253887837.1">
    <property type="nucleotide sequence ID" value="NZ_BAAAVB010000013.1"/>
</dbReference>